<gene>
    <name evidence="9" type="primary">fliI</name>
    <name evidence="9" type="ORF">JYU14_01615</name>
</gene>
<keyword evidence="9" id="KW-0282">Flagellum</keyword>
<dbReference type="Pfam" id="PF00006">
    <property type="entry name" value="ATP-synt_ab"/>
    <property type="match status" value="1"/>
</dbReference>
<evidence type="ECO:0000256" key="2">
    <source>
        <dbReference type="ARBA" id="ARBA00022448"/>
    </source>
</evidence>
<evidence type="ECO:0000256" key="7">
    <source>
        <dbReference type="ARBA" id="ARBA00022967"/>
    </source>
</evidence>
<comment type="caution">
    <text evidence="9">The sequence shown here is derived from an EMBL/GenBank/DDBJ whole genome shotgun (WGS) entry which is preliminary data.</text>
</comment>
<evidence type="ECO:0000256" key="6">
    <source>
        <dbReference type="ARBA" id="ARBA00022927"/>
    </source>
</evidence>
<evidence type="ECO:0000313" key="10">
    <source>
        <dbReference type="Proteomes" id="UP000722121"/>
    </source>
</evidence>
<organism evidence="9 10">
    <name type="scientific">Simkania negevensis</name>
    <dbReference type="NCBI Taxonomy" id="83561"/>
    <lineage>
        <taxon>Bacteria</taxon>
        <taxon>Pseudomonadati</taxon>
        <taxon>Chlamydiota</taxon>
        <taxon>Chlamydiia</taxon>
        <taxon>Parachlamydiales</taxon>
        <taxon>Simkaniaceae</taxon>
        <taxon>Simkania</taxon>
    </lineage>
</organism>
<keyword evidence="4" id="KW-0547">Nucleotide-binding</keyword>
<dbReference type="InterPro" id="IPR027417">
    <property type="entry name" value="P-loop_NTPase"/>
</dbReference>
<proteinExistence type="predicted"/>
<keyword evidence="10" id="KW-1185">Reference proteome</keyword>
<dbReference type="SUPFAM" id="SSF52540">
    <property type="entry name" value="P-loop containing nucleoside triphosphate hydrolases"/>
    <property type="match status" value="1"/>
</dbReference>
<feature type="domain" description="AAA+ ATPase" evidence="8">
    <location>
        <begin position="157"/>
        <end position="338"/>
    </location>
</feature>
<keyword evidence="7" id="KW-1278">Translocase</keyword>
<dbReference type="InterPro" id="IPR004100">
    <property type="entry name" value="ATPase_F1/V1/A1_a/bsu_N"/>
</dbReference>
<dbReference type="EMBL" id="JAFITR010000022">
    <property type="protein sequence ID" value="MBN4066764.1"/>
    <property type="molecule type" value="Genomic_DNA"/>
</dbReference>
<evidence type="ECO:0000256" key="4">
    <source>
        <dbReference type="ARBA" id="ARBA00022741"/>
    </source>
</evidence>
<dbReference type="InterPro" id="IPR022425">
    <property type="entry name" value="FliI_clade2"/>
</dbReference>
<dbReference type="InterPro" id="IPR050053">
    <property type="entry name" value="ATPase_alpha/beta_chains"/>
</dbReference>
<dbReference type="InterPro" id="IPR005714">
    <property type="entry name" value="ATPase_T3SS_FliI/YscN"/>
</dbReference>
<evidence type="ECO:0000313" key="9">
    <source>
        <dbReference type="EMBL" id="MBN4066764.1"/>
    </source>
</evidence>
<reference evidence="9 10" key="1">
    <citation type="submission" date="2021-02" db="EMBL/GenBank/DDBJ databases">
        <title>Activity-based single-cell genomes from oceanic crustal fluid captures similar information to metagenomic and metatranscriptomic surveys with orders of magnitude less sampling.</title>
        <authorList>
            <person name="D'Angelo T.S."/>
            <person name="Orcutt B.N."/>
        </authorList>
    </citation>
    <scope>NUCLEOTIDE SEQUENCE [LARGE SCALE GENOMIC DNA]</scope>
    <source>
        <strain evidence="9">AH-315-G07</strain>
    </source>
</reference>
<dbReference type="Pfam" id="PF02874">
    <property type="entry name" value="ATP-synt_ab_N"/>
    <property type="match status" value="1"/>
</dbReference>
<protein>
    <submittedName>
        <fullName evidence="9">Flagellar protein export ATPase FliI</fullName>
    </submittedName>
</protein>
<dbReference type="PANTHER" id="PTHR15184">
    <property type="entry name" value="ATP SYNTHASE"/>
    <property type="match status" value="1"/>
</dbReference>
<keyword evidence="9" id="KW-0966">Cell projection</keyword>
<accession>A0ABS3ATC1</accession>
<dbReference type="InterPro" id="IPR040627">
    <property type="entry name" value="T3SS_ATPase_C"/>
</dbReference>
<dbReference type="Gene3D" id="3.40.50.12240">
    <property type="match status" value="1"/>
</dbReference>
<evidence type="ECO:0000259" key="8">
    <source>
        <dbReference type="SMART" id="SM00382"/>
    </source>
</evidence>
<dbReference type="PANTHER" id="PTHR15184:SF9">
    <property type="entry name" value="SPI-1 TYPE 3 SECRETION SYSTEM ATPASE"/>
    <property type="match status" value="1"/>
</dbReference>
<comment type="subcellular location">
    <subcellularLocation>
        <location evidence="1">Cytoplasm</location>
    </subcellularLocation>
</comment>
<dbReference type="SMART" id="SM00382">
    <property type="entry name" value="AAA"/>
    <property type="match status" value="1"/>
</dbReference>
<evidence type="ECO:0000256" key="1">
    <source>
        <dbReference type="ARBA" id="ARBA00004496"/>
    </source>
</evidence>
<dbReference type="CDD" id="cd18117">
    <property type="entry name" value="ATP-synt_flagellum-secretory_path_III_N"/>
    <property type="match status" value="1"/>
</dbReference>
<keyword evidence="3" id="KW-0963">Cytoplasm</keyword>
<dbReference type="Pfam" id="PF18269">
    <property type="entry name" value="T3SS_ATPase_C"/>
    <property type="match status" value="1"/>
</dbReference>
<keyword evidence="6" id="KW-0653">Protein transport</keyword>
<evidence type="ECO:0000256" key="5">
    <source>
        <dbReference type="ARBA" id="ARBA00022840"/>
    </source>
</evidence>
<dbReference type="NCBIfam" id="TIGR01026">
    <property type="entry name" value="fliI_yscN"/>
    <property type="match status" value="1"/>
</dbReference>
<dbReference type="NCBIfam" id="TIGR03497">
    <property type="entry name" value="FliI_clade2"/>
    <property type="match status" value="1"/>
</dbReference>
<keyword evidence="9" id="KW-0969">Cilium</keyword>
<dbReference type="InterPro" id="IPR000194">
    <property type="entry name" value="ATPase_F1/V1/A1_a/bsu_nucl-bd"/>
</dbReference>
<name>A0ABS3ATC1_9BACT</name>
<evidence type="ECO:0000256" key="3">
    <source>
        <dbReference type="ARBA" id="ARBA00022490"/>
    </source>
</evidence>
<sequence>MQWSLRREQEHIEEWRGVRLSGKVTHIIGLLIESMGPAVAVGEVCGIHSSDGSYILAEVVGFKDQKVLLMPIGEMGRIAPGAEVRPTGAIHQVKVSECLAGRILDALGNPIDGKGPVHVQAYYPVSAPPPNALTRMRVTEKLVTGIKSLDATCTAGKGQRFGIFSGSGVGKSTLIGMIAKMSSADINVIALIGERGREVREFLEKDLGPEGLERSVVVVATSDQAALLRTKGASVATAIAEYFRDLGKNVVLMMDSITRYAMALREIGLAIGEPPTTKGYTPSVFAQLPKLLERAGNSDRGSITGIYSILTEGDDLHDPIAETVRSILDGHIVLSRKLATSNHYPAVSVLESLSRVMPDIVSEEEMYRAGKLRDLLQVYKEAEDLINIGAYQSGSSQSIDCAIAFIDKIQEFLKQKSSERFLYEETQEQLKGIIDAAMK</sequence>
<keyword evidence="5" id="KW-0067">ATP-binding</keyword>
<keyword evidence="2" id="KW-0813">Transport</keyword>
<dbReference type="Proteomes" id="UP000722121">
    <property type="component" value="Unassembled WGS sequence"/>
</dbReference>
<dbReference type="InterPro" id="IPR003593">
    <property type="entry name" value="AAA+_ATPase"/>
</dbReference>
<dbReference type="CDD" id="cd01136">
    <property type="entry name" value="ATPase_flagellum-secretory_path_III"/>
    <property type="match status" value="1"/>
</dbReference>